<dbReference type="Proteomes" id="UP000540412">
    <property type="component" value="Unassembled WGS sequence"/>
</dbReference>
<evidence type="ECO:0000313" key="5">
    <source>
        <dbReference type="Proteomes" id="UP000540412"/>
    </source>
</evidence>
<protein>
    <submittedName>
        <fullName evidence="4">NAD(P)-dependent dehydrogenase (Short-subunit alcohol dehydrogenase family)</fullName>
    </submittedName>
</protein>
<evidence type="ECO:0000256" key="2">
    <source>
        <dbReference type="ARBA" id="ARBA00023002"/>
    </source>
</evidence>
<dbReference type="RefSeq" id="WP_040748104.1">
    <property type="nucleotide sequence ID" value="NZ_JACHIT010000002.1"/>
</dbReference>
<dbReference type="SUPFAM" id="SSF51735">
    <property type="entry name" value="NAD(P)-binding Rossmann-fold domains"/>
    <property type="match status" value="1"/>
</dbReference>
<name>A0A7W9PKB5_9NOCA</name>
<organism evidence="4 5">
    <name type="scientific">Nocardia transvalensis</name>
    <dbReference type="NCBI Taxonomy" id="37333"/>
    <lineage>
        <taxon>Bacteria</taxon>
        <taxon>Bacillati</taxon>
        <taxon>Actinomycetota</taxon>
        <taxon>Actinomycetes</taxon>
        <taxon>Mycobacteriales</taxon>
        <taxon>Nocardiaceae</taxon>
        <taxon>Nocardia</taxon>
    </lineage>
</organism>
<evidence type="ECO:0000256" key="1">
    <source>
        <dbReference type="ARBA" id="ARBA00006484"/>
    </source>
</evidence>
<dbReference type="InterPro" id="IPR002347">
    <property type="entry name" value="SDR_fam"/>
</dbReference>
<evidence type="ECO:0000256" key="3">
    <source>
        <dbReference type="RuleBase" id="RU000363"/>
    </source>
</evidence>
<dbReference type="AlphaFoldDB" id="A0A7W9PKB5"/>
<keyword evidence="2" id="KW-0560">Oxidoreductase</keyword>
<dbReference type="PROSITE" id="PS00061">
    <property type="entry name" value="ADH_SHORT"/>
    <property type="match status" value="1"/>
</dbReference>
<dbReference type="PANTHER" id="PTHR43639">
    <property type="entry name" value="OXIDOREDUCTASE, SHORT-CHAIN DEHYDROGENASE/REDUCTASE FAMILY (AFU_ORTHOLOGUE AFUA_5G02870)"/>
    <property type="match status" value="1"/>
</dbReference>
<dbReference type="GO" id="GO:0016491">
    <property type="term" value="F:oxidoreductase activity"/>
    <property type="evidence" value="ECO:0007669"/>
    <property type="project" value="UniProtKB-KW"/>
</dbReference>
<accession>A0A7W9PKB5</accession>
<dbReference type="CDD" id="cd05233">
    <property type="entry name" value="SDR_c"/>
    <property type="match status" value="1"/>
</dbReference>
<dbReference type="Gene3D" id="3.40.50.720">
    <property type="entry name" value="NAD(P)-binding Rossmann-like Domain"/>
    <property type="match status" value="1"/>
</dbReference>
<dbReference type="EMBL" id="JACHIT010000002">
    <property type="protein sequence ID" value="MBB5917189.1"/>
    <property type="molecule type" value="Genomic_DNA"/>
</dbReference>
<comment type="caution">
    <text evidence="4">The sequence shown here is derived from an EMBL/GenBank/DDBJ whole genome shotgun (WGS) entry which is preliminary data.</text>
</comment>
<sequence length="249" mass="25694">MGQSLEGRVVVVTGGSRGLGREMVLAFAGAGADVVIASRKADACEALAEQVREKFGRRALPVACNVSDWAQCDDLTAAAYTEFGRVDVLVNNAGLSPLYPSLDQVSEALFDKVIGVNLKGPFRLSALIGARMREAGGGAIINISSIEAVRPEPLAVPYSAAKAGLNALTLGLAQTYGPAVRVNTIQCGPFATDISAAWPDGLRAELSKHTAAGRVGEPHEIVGAALFLADPSASGFCSGATIALDGSWR</sequence>
<gene>
    <name evidence="4" type="ORF">BJY24_006101</name>
</gene>
<evidence type="ECO:0000313" key="4">
    <source>
        <dbReference type="EMBL" id="MBB5917189.1"/>
    </source>
</evidence>
<comment type="similarity">
    <text evidence="1 3">Belongs to the short-chain dehydrogenases/reductases (SDR) family.</text>
</comment>
<dbReference type="Pfam" id="PF00106">
    <property type="entry name" value="adh_short"/>
    <property type="match status" value="1"/>
</dbReference>
<proteinExistence type="inferred from homology"/>
<dbReference type="PANTHER" id="PTHR43639:SF1">
    <property type="entry name" value="SHORT-CHAIN DEHYDROGENASE_REDUCTASE FAMILY PROTEIN"/>
    <property type="match status" value="1"/>
</dbReference>
<dbReference type="PRINTS" id="PR00080">
    <property type="entry name" value="SDRFAMILY"/>
</dbReference>
<dbReference type="InterPro" id="IPR020904">
    <property type="entry name" value="Sc_DH/Rdtase_CS"/>
</dbReference>
<dbReference type="FunFam" id="3.40.50.720:FF:000084">
    <property type="entry name" value="Short-chain dehydrogenase reductase"/>
    <property type="match status" value="1"/>
</dbReference>
<dbReference type="InterPro" id="IPR036291">
    <property type="entry name" value="NAD(P)-bd_dom_sf"/>
</dbReference>
<keyword evidence="5" id="KW-1185">Reference proteome</keyword>
<dbReference type="PRINTS" id="PR00081">
    <property type="entry name" value="GDHRDH"/>
</dbReference>
<reference evidence="4 5" key="1">
    <citation type="submission" date="2020-08" db="EMBL/GenBank/DDBJ databases">
        <title>Sequencing the genomes of 1000 actinobacteria strains.</title>
        <authorList>
            <person name="Klenk H.-P."/>
        </authorList>
    </citation>
    <scope>NUCLEOTIDE SEQUENCE [LARGE SCALE GENOMIC DNA]</scope>
    <source>
        <strain evidence="4 5">DSM 43582</strain>
    </source>
</reference>